<dbReference type="PANTHER" id="PTHR43135">
    <property type="entry name" value="ALPHA-D-RIBOSE 1-METHYLPHOSPHONATE 5-TRIPHOSPHATE DIPHOSPHATASE"/>
    <property type="match status" value="1"/>
</dbReference>
<sequence length="509" mass="57123">MKKWYKRIAISSLLFLMLSAVSVFFAVEYRVDEMFGGQTVAATHLQGKEFQSDYLLKNAQVLNPAGDSFLVGQDVHIRDGLIIRIGENLPAFDPKGQSIPVVNANGHFLIPGYTDSHVHLWRSKNDLLLYLANGVTQVREMHGVQRHLNWKKEIDSGALLGPDLYVVASQLATFGFWEGLWIGWTSERNIVHTPEQASERVQQLAKQGYDAVKASSFVSREIYLAIGQPAKEAGLELLGHIPMEANLDDLFNAQQSEVAHIEEFVKALDRDFGGYTSANGEAFISYVRKYGPELAERVKAKGIAVASTLAIINSFTQQKLDIHSALNEHPIEYMNPGLLESAEMGWLPDVNRYRVDEQYRKDDWRERVEKYWGRYAEAQNILLQEFVSKGVPILAGTDANVPVMVPGFSLHREFQAMVNAGMTAPQVLTSATQAPADWMQWPVGKVHSGYRANLVLLRENPLENIEASRTIESVIIRGNLLDRKTLDQLLNSVKKANDSSRAVDIREYL</sequence>
<dbReference type="Gene3D" id="3.20.20.140">
    <property type="entry name" value="Metal-dependent hydrolases"/>
    <property type="match status" value="1"/>
</dbReference>
<dbReference type="SUPFAM" id="SSF51556">
    <property type="entry name" value="Metallo-dependent hydrolases"/>
    <property type="match status" value="1"/>
</dbReference>
<gene>
    <name evidence="2" type="ORF">HNR48_002558</name>
</gene>
<feature type="domain" description="Amidohydrolase-related" evidence="1">
    <location>
        <begin position="108"/>
        <end position="480"/>
    </location>
</feature>
<organism evidence="2 3">
    <name type="scientific">Pseudoteredinibacter isoporae</name>
    <dbReference type="NCBI Taxonomy" id="570281"/>
    <lineage>
        <taxon>Bacteria</taxon>
        <taxon>Pseudomonadati</taxon>
        <taxon>Pseudomonadota</taxon>
        <taxon>Gammaproteobacteria</taxon>
        <taxon>Cellvibrionales</taxon>
        <taxon>Cellvibrionaceae</taxon>
        <taxon>Pseudoteredinibacter</taxon>
    </lineage>
</organism>
<dbReference type="InterPro" id="IPR011059">
    <property type="entry name" value="Metal-dep_hydrolase_composite"/>
</dbReference>
<dbReference type="GO" id="GO:0016810">
    <property type="term" value="F:hydrolase activity, acting on carbon-nitrogen (but not peptide) bonds"/>
    <property type="evidence" value="ECO:0007669"/>
    <property type="project" value="InterPro"/>
</dbReference>
<evidence type="ECO:0000313" key="3">
    <source>
        <dbReference type="Proteomes" id="UP000528457"/>
    </source>
</evidence>
<dbReference type="InParanoid" id="A0A7X0MWA7"/>
<keyword evidence="3" id="KW-1185">Reference proteome</keyword>
<name>A0A7X0MWA7_9GAMM</name>
<protein>
    <recommendedName>
        <fullName evidence="1">Amidohydrolase-related domain-containing protein</fullName>
    </recommendedName>
</protein>
<proteinExistence type="predicted"/>
<dbReference type="EMBL" id="JACHHT010000002">
    <property type="protein sequence ID" value="MBB6522273.1"/>
    <property type="molecule type" value="Genomic_DNA"/>
</dbReference>
<dbReference type="InterPro" id="IPR006680">
    <property type="entry name" value="Amidohydro-rel"/>
</dbReference>
<dbReference type="PANTHER" id="PTHR43135:SF3">
    <property type="entry name" value="ALPHA-D-RIBOSE 1-METHYLPHOSPHONATE 5-TRIPHOSPHATE DIPHOSPHATASE"/>
    <property type="match status" value="1"/>
</dbReference>
<dbReference type="Gene3D" id="3.30.110.90">
    <property type="entry name" value="Amidohydrolase"/>
    <property type="match status" value="1"/>
</dbReference>
<dbReference type="InterPro" id="IPR032466">
    <property type="entry name" value="Metal_Hydrolase"/>
</dbReference>
<dbReference type="AlphaFoldDB" id="A0A7X0MWA7"/>
<dbReference type="InterPro" id="IPR051781">
    <property type="entry name" value="Metallo-dep_Hydrolase"/>
</dbReference>
<dbReference type="Pfam" id="PF01979">
    <property type="entry name" value="Amidohydro_1"/>
    <property type="match status" value="1"/>
</dbReference>
<comment type="caution">
    <text evidence="2">The sequence shown here is derived from an EMBL/GenBank/DDBJ whole genome shotgun (WGS) entry which is preliminary data.</text>
</comment>
<evidence type="ECO:0000259" key="1">
    <source>
        <dbReference type="Pfam" id="PF01979"/>
    </source>
</evidence>
<accession>A0A7X0MWA7</accession>
<dbReference type="Proteomes" id="UP000528457">
    <property type="component" value="Unassembled WGS sequence"/>
</dbReference>
<evidence type="ECO:0000313" key="2">
    <source>
        <dbReference type="EMBL" id="MBB6522273.1"/>
    </source>
</evidence>
<dbReference type="Gene3D" id="2.30.40.10">
    <property type="entry name" value="Urease, subunit C, domain 1"/>
    <property type="match status" value="2"/>
</dbReference>
<dbReference type="RefSeq" id="WP_166846266.1">
    <property type="nucleotide sequence ID" value="NZ_JAAONY010000002.1"/>
</dbReference>
<dbReference type="Gene3D" id="1.20.58.520">
    <property type="entry name" value="Amidohydrolase"/>
    <property type="match status" value="1"/>
</dbReference>
<reference evidence="2 3" key="1">
    <citation type="submission" date="2020-08" db="EMBL/GenBank/DDBJ databases">
        <title>Genomic Encyclopedia of Type Strains, Phase IV (KMG-IV): sequencing the most valuable type-strain genomes for metagenomic binning, comparative biology and taxonomic classification.</title>
        <authorList>
            <person name="Goeker M."/>
        </authorList>
    </citation>
    <scope>NUCLEOTIDE SEQUENCE [LARGE SCALE GENOMIC DNA]</scope>
    <source>
        <strain evidence="2 3">DSM 22368</strain>
    </source>
</reference>
<dbReference type="SUPFAM" id="SSF51338">
    <property type="entry name" value="Composite domain of metallo-dependent hydrolases"/>
    <property type="match status" value="1"/>
</dbReference>